<accession>A0AAP2GGL7</accession>
<dbReference type="PRINTS" id="PR00598">
    <property type="entry name" value="HTHMARR"/>
</dbReference>
<sequence length="151" mass="17679">MSLEQDIKQEKFQNEFHKASINILYTGSWLYNVHAAYLKKFDITPEQFNVLRILRGAHPQSLMLADISARMIDKNSNCTRLVEKLRQKGLVSREIREDNRRQVDIRVTDKGLAMLKKMDLNDRGASFLSVFENLTKKETRELNRILDKLRG</sequence>
<dbReference type="AlphaFoldDB" id="A0AAP2GGL7"/>
<dbReference type="InterPro" id="IPR039422">
    <property type="entry name" value="MarR/SlyA-like"/>
</dbReference>
<name>A0AAP2GGL7_9BACT</name>
<gene>
    <name evidence="2" type="ORF">KK078_29210</name>
</gene>
<dbReference type="PANTHER" id="PTHR33164">
    <property type="entry name" value="TRANSCRIPTIONAL REGULATOR, MARR FAMILY"/>
    <property type="match status" value="1"/>
</dbReference>
<dbReference type="Gene3D" id="1.10.10.10">
    <property type="entry name" value="Winged helix-like DNA-binding domain superfamily/Winged helix DNA-binding domain"/>
    <property type="match status" value="1"/>
</dbReference>
<dbReference type="GO" id="GO:0003700">
    <property type="term" value="F:DNA-binding transcription factor activity"/>
    <property type="evidence" value="ECO:0007669"/>
    <property type="project" value="InterPro"/>
</dbReference>
<dbReference type="SUPFAM" id="SSF46785">
    <property type="entry name" value="Winged helix' DNA-binding domain"/>
    <property type="match status" value="1"/>
</dbReference>
<evidence type="ECO:0000313" key="3">
    <source>
        <dbReference type="Proteomes" id="UP001319180"/>
    </source>
</evidence>
<keyword evidence="3" id="KW-1185">Reference proteome</keyword>
<reference evidence="2 3" key="1">
    <citation type="submission" date="2021-05" db="EMBL/GenBank/DDBJ databases">
        <title>A Polyphasic approach of four new species of the genus Ohtaekwangia: Ohtaekwangia histidinii sp. nov., Ohtaekwangia cretensis sp. nov., Ohtaekwangia indiensis sp. nov., Ohtaekwangia reichenbachii sp. nov. from diverse environment.</title>
        <authorList>
            <person name="Octaviana S."/>
        </authorList>
    </citation>
    <scope>NUCLEOTIDE SEQUENCE [LARGE SCALE GENOMIC DNA]</scope>
    <source>
        <strain evidence="2 3">PWU37</strain>
    </source>
</reference>
<dbReference type="PROSITE" id="PS50995">
    <property type="entry name" value="HTH_MARR_2"/>
    <property type="match status" value="1"/>
</dbReference>
<dbReference type="GO" id="GO:0006950">
    <property type="term" value="P:response to stress"/>
    <property type="evidence" value="ECO:0007669"/>
    <property type="project" value="TreeGrafter"/>
</dbReference>
<feature type="domain" description="HTH marR-type" evidence="1">
    <location>
        <begin position="1"/>
        <end position="151"/>
    </location>
</feature>
<dbReference type="EMBL" id="JAHESC010000079">
    <property type="protein sequence ID" value="MBT1690679.1"/>
    <property type="molecule type" value="Genomic_DNA"/>
</dbReference>
<dbReference type="Pfam" id="PF01047">
    <property type="entry name" value="MarR"/>
    <property type="match status" value="1"/>
</dbReference>
<proteinExistence type="predicted"/>
<dbReference type="SMART" id="SM00347">
    <property type="entry name" value="HTH_MARR"/>
    <property type="match status" value="1"/>
</dbReference>
<dbReference type="InterPro" id="IPR036388">
    <property type="entry name" value="WH-like_DNA-bd_sf"/>
</dbReference>
<evidence type="ECO:0000313" key="2">
    <source>
        <dbReference type="EMBL" id="MBT1690679.1"/>
    </source>
</evidence>
<dbReference type="Proteomes" id="UP001319180">
    <property type="component" value="Unassembled WGS sequence"/>
</dbReference>
<protein>
    <submittedName>
        <fullName evidence="2">MarR family transcriptional regulator</fullName>
    </submittedName>
</protein>
<organism evidence="2 3">
    <name type="scientific">Dawidia soli</name>
    <dbReference type="NCBI Taxonomy" id="2782352"/>
    <lineage>
        <taxon>Bacteria</taxon>
        <taxon>Pseudomonadati</taxon>
        <taxon>Bacteroidota</taxon>
        <taxon>Cytophagia</taxon>
        <taxon>Cytophagales</taxon>
        <taxon>Chryseotaleaceae</taxon>
        <taxon>Dawidia</taxon>
    </lineage>
</organism>
<dbReference type="PANTHER" id="PTHR33164:SF43">
    <property type="entry name" value="HTH-TYPE TRANSCRIPTIONAL REPRESSOR YETL"/>
    <property type="match status" value="1"/>
</dbReference>
<dbReference type="InterPro" id="IPR000835">
    <property type="entry name" value="HTH_MarR-typ"/>
</dbReference>
<comment type="caution">
    <text evidence="2">The sequence shown here is derived from an EMBL/GenBank/DDBJ whole genome shotgun (WGS) entry which is preliminary data.</text>
</comment>
<dbReference type="InterPro" id="IPR036390">
    <property type="entry name" value="WH_DNA-bd_sf"/>
</dbReference>
<evidence type="ECO:0000259" key="1">
    <source>
        <dbReference type="PROSITE" id="PS50995"/>
    </source>
</evidence>
<dbReference type="RefSeq" id="WP_254094364.1">
    <property type="nucleotide sequence ID" value="NZ_JAHESC010000079.1"/>
</dbReference>